<feature type="domain" description="Alginate export" evidence="2">
    <location>
        <begin position="49"/>
        <end position="194"/>
    </location>
</feature>
<dbReference type="Proteomes" id="UP000604083">
    <property type="component" value="Unassembled WGS sequence"/>
</dbReference>
<reference evidence="3" key="1">
    <citation type="submission" date="2021-01" db="EMBL/GenBank/DDBJ databases">
        <title>Modified the classification status of verrucomicrobia.</title>
        <authorList>
            <person name="Feng X."/>
        </authorList>
    </citation>
    <scope>NUCLEOTIDE SEQUENCE</scope>
    <source>
        <strain evidence="3">KCTC 12986</strain>
    </source>
</reference>
<dbReference type="EMBL" id="JAENIO010000007">
    <property type="protein sequence ID" value="MBK1833336.1"/>
    <property type="molecule type" value="Genomic_DNA"/>
</dbReference>
<name>A0A934RPS2_9BACT</name>
<organism evidence="3 4">
    <name type="scientific">Roseibacillus ishigakijimensis</name>
    <dbReference type="NCBI Taxonomy" id="454146"/>
    <lineage>
        <taxon>Bacteria</taxon>
        <taxon>Pseudomonadati</taxon>
        <taxon>Verrucomicrobiota</taxon>
        <taxon>Verrucomicrobiia</taxon>
        <taxon>Verrucomicrobiales</taxon>
        <taxon>Verrucomicrobiaceae</taxon>
        <taxon>Roseibacillus</taxon>
    </lineage>
</organism>
<comment type="caution">
    <text evidence="3">The sequence shown here is derived from an EMBL/GenBank/DDBJ whole genome shotgun (WGS) entry which is preliminary data.</text>
</comment>
<keyword evidence="1" id="KW-0732">Signal</keyword>
<sequence>MMKFSSFSLPSPVLVPALSALLLPAAWAGEPEAVAPPAARTEAPDAFQWLTPSVDFQTRYEFRDQSGLDASNALTARARVGLLLGDFGGFSAFAEGEFTGALANDYRSNPTGSDTTYPYVEGNTVIGDPQNAELNQAWVQYEDENYLLKVGRQRLIRNKAAFIGNVGWRQNEQTFDAIQAGYERDGFALQYVFSNRVQRIFGHDANDAPPGPPLHDFEGEFHFVDGSYQADFGTVGGYAYLIDVDNNANVGLSNTYGLFTDWQGLHAEVAFQEGDSAIGGDYEAFYGHLSYTHKVGSASLSAGWEYLEDDFKTPFATVHAYNGFADAFVLDRIGLRNGPGGDYEGLSDFYLGYVQPGLPGGVTFKGFLHYYANDGLDSSYGYEADAVFVKQFTDSLSAMATASYFLADESGNYPDIRQVTVSVGYRY</sequence>
<accession>A0A934RPS2</accession>
<evidence type="ECO:0000313" key="3">
    <source>
        <dbReference type="EMBL" id="MBK1833336.1"/>
    </source>
</evidence>
<dbReference type="Pfam" id="PF13372">
    <property type="entry name" value="Alginate_exp"/>
    <property type="match status" value="1"/>
</dbReference>
<feature type="signal peptide" evidence="1">
    <location>
        <begin position="1"/>
        <end position="28"/>
    </location>
</feature>
<gene>
    <name evidence="3" type="ORF">JIN78_04615</name>
</gene>
<feature type="chain" id="PRO_5037128083" evidence="1">
    <location>
        <begin position="29"/>
        <end position="427"/>
    </location>
</feature>
<evidence type="ECO:0000256" key="1">
    <source>
        <dbReference type="SAM" id="SignalP"/>
    </source>
</evidence>
<proteinExistence type="predicted"/>
<protein>
    <submittedName>
        <fullName evidence="3">Alginate export family protein</fullName>
    </submittedName>
</protein>
<keyword evidence="4" id="KW-1185">Reference proteome</keyword>
<dbReference type="RefSeq" id="WP_377174692.1">
    <property type="nucleotide sequence ID" value="NZ_JBHUJA010000068.1"/>
</dbReference>
<evidence type="ECO:0000313" key="4">
    <source>
        <dbReference type="Proteomes" id="UP000604083"/>
    </source>
</evidence>
<evidence type="ECO:0000259" key="2">
    <source>
        <dbReference type="Pfam" id="PF13372"/>
    </source>
</evidence>
<dbReference type="AlphaFoldDB" id="A0A934RPS2"/>
<dbReference type="InterPro" id="IPR025388">
    <property type="entry name" value="Alginate_export_dom"/>
</dbReference>